<feature type="compositionally biased region" description="Polar residues" evidence="1">
    <location>
        <begin position="110"/>
        <end position="119"/>
    </location>
</feature>
<organism evidence="3 4">
    <name type="scientific">Opisthorchis viverrini</name>
    <name type="common">Southeast Asian liver fluke</name>
    <dbReference type="NCBI Taxonomy" id="6198"/>
    <lineage>
        <taxon>Eukaryota</taxon>
        <taxon>Metazoa</taxon>
        <taxon>Spiralia</taxon>
        <taxon>Lophotrochozoa</taxon>
        <taxon>Platyhelminthes</taxon>
        <taxon>Trematoda</taxon>
        <taxon>Digenea</taxon>
        <taxon>Opisthorchiida</taxon>
        <taxon>Opisthorchiata</taxon>
        <taxon>Opisthorchiidae</taxon>
        <taxon>Opisthorchis</taxon>
    </lineage>
</organism>
<dbReference type="EMBL" id="KV906797">
    <property type="protein sequence ID" value="OON14222.1"/>
    <property type="molecule type" value="Genomic_DNA"/>
</dbReference>
<reference evidence="3 4" key="1">
    <citation type="submission" date="2015-03" db="EMBL/GenBank/DDBJ databases">
        <title>Draft genome of the nematode, Opisthorchis viverrini.</title>
        <authorList>
            <person name="Mitreva M."/>
        </authorList>
    </citation>
    <scope>NUCLEOTIDE SEQUENCE [LARGE SCALE GENOMIC DNA]</scope>
    <source>
        <strain evidence="3">Khon Kaen</strain>
    </source>
</reference>
<proteinExistence type="predicted"/>
<dbReference type="Proteomes" id="UP000243686">
    <property type="component" value="Unassembled WGS sequence"/>
</dbReference>
<evidence type="ECO:0000313" key="3">
    <source>
        <dbReference type="EMBL" id="OON14222.1"/>
    </source>
</evidence>
<evidence type="ECO:0000313" key="4">
    <source>
        <dbReference type="Proteomes" id="UP000243686"/>
    </source>
</evidence>
<dbReference type="PANTHER" id="PTHR45865">
    <property type="entry name" value="E3 UBIQUITIN-PROTEIN LIGASE SHPRH FAMILY MEMBER"/>
    <property type="match status" value="1"/>
</dbReference>
<protein>
    <recommendedName>
        <fullName evidence="2">SNF2 N-terminal domain-containing protein</fullName>
    </recommendedName>
</protein>
<accession>A0A1S8WIG0</accession>
<dbReference type="InterPro" id="IPR052583">
    <property type="entry name" value="ATP-helicase/E3_Ub-Ligase"/>
</dbReference>
<dbReference type="GO" id="GO:0005524">
    <property type="term" value="F:ATP binding"/>
    <property type="evidence" value="ECO:0007669"/>
    <property type="project" value="InterPro"/>
</dbReference>
<feature type="region of interest" description="Disordered" evidence="1">
    <location>
        <begin position="94"/>
        <end position="122"/>
    </location>
</feature>
<evidence type="ECO:0000256" key="1">
    <source>
        <dbReference type="SAM" id="MobiDB-lite"/>
    </source>
</evidence>
<sequence>MVEGLKTQTLSQVLKFKDLRSSPWNKFSTFSGTDDQIRIESKSTLIVAPDHIWQQWKEELQTHLAFKTLDVLLYAGMEAPVTPVELGNRMNTGTLAQSRTNPYAPRTRVTARSSKSTANGEPEVDELLPGFVQPGQLACADIVLTSYSVVQRELDWAEVVAERQAGLGDRPRLRLAQRYLCRPSPLTCVRWWRNTLPPFGCTCKS</sequence>
<dbReference type="Pfam" id="PF00176">
    <property type="entry name" value="SNF2-rel_dom"/>
    <property type="match status" value="1"/>
</dbReference>
<dbReference type="InterPro" id="IPR000330">
    <property type="entry name" value="SNF2_N"/>
</dbReference>
<evidence type="ECO:0000259" key="2">
    <source>
        <dbReference type="Pfam" id="PF00176"/>
    </source>
</evidence>
<dbReference type="PANTHER" id="PTHR45865:SF1">
    <property type="entry name" value="E3 UBIQUITIN-PROTEIN LIGASE SHPRH"/>
    <property type="match status" value="1"/>
</dbReference>
<name>A0A1S8WIG0_OPIVI</name>
<dbReference type="AlphaFoldDB" id="A0A1S8WIG0"/>
<gene>
    <name evidence="3" type="ORF">X801_09990</name>
</gene>
<keyword evidence="4" id="KW-1185">Reference proteome</keyword>
<feature type="domain" description="SNF2 N-terminal" evidence="2">
    <location>
        <begin position="40"/>
        <end position="156"/>
    </location>
</feature>